<sequence length="63" mass="6721">MKSLNKISKLNSIKIDNLKELSEQEIIETNGGILGLLGLVVGATALSYQLFKFGWDAGVAAAK</sequence>
<organism evidence="1 3">
    <name type="scientific">Pedobacter alluvionis</name>
    <dbReference type="NCBI Taxonomy" id="475253"/>
    <lineage>
        <taxon>Bacteria</taxon>
        <taxon>Pseudomonadati</taxon>
        <taxon>Bacteroidota</taxon>
        <taxon>Sphingobacteriia</taxon>
        <taxon>Sphingobacteriales</taxon>
        <taxon>Sphingobacteriaceae</taxon>
        <taxon>Pedobacter</taxon>
    </lineage>
</organism>
<keyword evidence="4" id="KW-1185">Reference proteome</keyword>
<reference evidence="1 3" key="1">
    <citation type="submission" date="2018-10" db="EMBL/GenBank/DDBJ databases">
        <title>Genomic Encyclopedia of Archaeal and Bacterial Type Strains, Phase II (KMG-II): from individual species to whole genera.</title>
        <authorList>
            <person name="Goeker M."/>
        </authorList>
    </citation>
    <scope>NUCLEOTIDE SEQUENCE [LARGE SCALE GENOMIC DNA]</scope>
    <source>
        <strain evidence="1 3">DSM 19624</strain>
    </source>
</reference>
<evidence type="ECO:0000313" key="4">
    <source>
        <dbReference type="Proteomes" id="UP000297429"/>
    </source>
</evidence>
<evidence type="ECO:0000313" key="2">
    <source>
        <dbReference type="EMBL" id="TFB33745.1"/>
    </source>
</evidence>
<dbReference type="AlphaFoldDB" id="A0A497Y9N9"/>
<evidence type="ECO:0008006" key="5">
    <source>
        <dbReference type="Google" id="ProtNLM"/>
    </source>
</evidence>
<evidence type="ECO:0000313" key="3">
    <source>
        <dbReference type="Proteomes" id="UP000273898"/>
    </source>
</evidence>
<evidence type="ECO:0000313" key="1">
    <source>
        <dbReference type="EMBL" id="RLJ77009.1"/>
    </source>
</evidence>
<proteinExistence type="predicted"/>
<dbReference type="EMBL" id="RCCK01000011">
    <property type="protein sequence ID" value="RLJ77009.1"/>
    <property type="molecule type" value="Genomic_DNA"/>
</dbReference>
<accession>A0A497Y9N9</accession>
<gene>
    <name evidence="1" type="ORF">BCL90_2069</name>
    <name evidence="2" type="ORF">E3V97_06780</name>
</gene>
<reference evidence="2 4" key="2">
    <citation type="submission" date="2019-03" db="EMBL/GenBank/DDBJ databases">
        <authorList>
            <person name="He R.-H."/>
        </authorList>
    </citation>
    <scope>NUCLEOTIDE SEQUENCE [LARGE SCALE GENOMIC DNA]</scope>
    <source>
        <strain evidence="2 4">DSM 19624</strain>
    </source>
</reference>
<comment type="caution">
    <text evidence="1">The sequence shown here is derived from an EMBL/GenBank/DDBJ whole genome shotgun (WGS) entry which is preliminary data.</text>
</comment>
<name>A0A497Y9N9_9SPHI</name>
<dbReference type="Proteomes" id="UP000273898">
    <property type="component" value="Unassembled WGS sequence"/>
</dbReference>
<protein>
    <recommendedName>
        <fullName evidence="5">Class IIb bacteriocin, lactobin A/cerein 7B family</fullName>
    </recommendedName>
</protein>
<dbReference type="Proteomes" id="UP000297429">
    <property type="component" value="Unassembled WGS sequence"/>
</dbReference>
<dbReference type="RefSeq" id="WP_121283826.1">
    <property type="nucleotide sequence ID" value="NZ_RCCK01000011.1"/>
</dbReference>
<dbReference type="EMBL" id="SOPX01000001">
    <property type="protein sequence ID" value="TFB33745.1"/>
    <property type="molecule type" value="Genomic_DNA"/>
</dbReference>